<keyword evidence="3" id="KW-1185">Reference proteome</keyword>
<feature type="compositionally biased region" description="Polar residues" evidence="1">
    <location>
        <begin position="84"/>
        <end position="104"/>
    </location>
</feature>
<evidence type="ECO:0000256" key="1">
    <source>
        <dbReference type="SAM" id="MobiDB-lite"/>
    </source>
</evidence>
<dbReference type="EMBL" id="JWZT01002534">
    <property type="protein sequence ID" value="KII69182.1"/>
    <property type="molecule type" value="Genomic_DNA"/>
</dbReference>
<reference evidence="2 3" key="1">
    <citation type="journal article" date="2014" name="Genome Biol. Evol.">
        <title>The genome of the myxosporean Thelohanellus kitauei shows adaptations to nutrient acquisition within its fish host.</title>
        <authorList>
            <person name="Yang Y."/>
            <person name="Xiong J."/>
            <person name="Zhou Z."/>
            <person name="Huo F."/>
            <person name="Miao W."/>
            <person name="Ran C."/>
            <person name="Liu Y."/>
            <person name="Zhang J."/>
            <person name="Feng J."/>
            <person name="Wang M."/>
            <person name="Wang M."/>
            <person name="Wang L."/>
            <person name="Yao B."/>
        </authorList>
    </citation>
    <scope>NUCLEOTIDE SEQUENCE [LARGE SCALE GENOMIC DNA]</scope>
    <source>
        <strain evidence="2">Wuqing</strain>
    </source>
</reference>
<accession>A0A0C2N5K8</accession>
<evidence type="ECO:0000313" key="2">
    <source>
        <dbReference type="EMBL" id="KII69182.1"/>
    </source>
</evidence>
<sequence>MGQYSIDDALHVLDDYKNDDIPISVSIRKKVKLLLSSYFLNPILIISDKVKKFFGTTFGEKIKRGLPLYGCCYDLDDSQDENVESQSTKEATLGSASDNESTNIDDSFGEFRTDDCFEGLQKYLTEQETVNTKILFDDVQDYRNIFSNLIKEEAEYDQKTARAQEKYKIPASCTVISVQKREWSVRNVEWC</sequence>
<gene>
    <name evidence="2" type="ORF">RF11_08879</name>
</gene>
<protein>
    <submittedName>
        <fullName evidence="2">Uncharacterized protein</fullName>
    </submittedName>
</protein>
<feature type="region of interest" description="Disordered" evidence="1">
    <location>
        <begin position="83"/>
        <end position="104"/>
    </location>
</feature>
<evidence type="ECO:0000313" key="3">
    <source>
        <dbReference type="Proteomes" id="UP000031668"/>
    </source>
</evidence>
<dbReference type="AlphaFoldDB" id="A0A0C2N5K8"/>
<comment type="caution">
    <text evidence="2">The sequence shown here is derived from an EMBL/GenBank/DDBJ whole genome shotgun (WGS) entry which is preliminary data.</text>
</comment>
<proteinExistence type="predicted"/>
<organism evidence="2 3">
    <name type="scientific">Thelohanellus kitauei</name>
    <name type="common">Myxosporean</name>
    <dbReference type="NCBI Taxonomy" id="669202"/>
    <lineage>
        <taxon>Eukaryota</taxon>
        <taxon>Metazoa</taxon>
        <taxon>Cnidaria</taxon>
        <taxon>Myxozoa</taxon>
        <taxon>Myxosporea</taxon>
        <taxon>Bivalvulida</taxon>
        <taxon>Platysporina</taxon>
        <taxon>Myxobolidae</taxon>
        <taxon>Thelohanellus</taxon>
    </lineage>
</organism>
<name>A0A0C2N5K8_THEKT</name>
<dbReference type="Proteomes" id="UP000031668">
    <property type="component" value="Unassembled WGS sequence"/>
</dbReference>